<evidence type="ECO:0000313" key="2">
    <source>
        <dbReference type="Proteomes" id="UP000193675"/>
    </source>
</evidence>
<accession>A0A1X0ZS72</accession>
<protein>
    <submittedName>
        <fullName evidence="1">Uncharacterized protein</fullName>
    </submittedName>
</protein>
<organism evidence="1 2">
    <name type="scientific">Pseudomonas putida</name>
    <name type="common">Arthrobacter siderocapsulatus</name>
    <dbReference type="NCBI Taxonomy" id="303"/>
    <lineage>
        <taxon>Bacteria</taxon>
        <taxon>Pseudomonadati</taxon>
        <taxon>Pseudomonadota</taxon>
        <taxon>Gammaproteobacteria</taxon>
        <taxon>Pseudomonadales</taxon>
        <taxon>Pseudomonadaceae</taxon>
        <taxon>Pseudomonas</taxon>
    </lineage>
</organism>
<comment type="caution">
    <text evidence="1">The sequence shown here is derived from an EMBL/GenBank/DDBJ whole genome shotgun (WGS) entry which is preliminary data.</text>
</comment>
<dbReference type="EMBL" id="NBWC01000029">
    <property type="protein sequence ID" value="ORL62411.1"/>
    <property type="molecule type" value="Genomic_DNA"/>
</dbReference>
<gene>
    <name evidence="1" type="ORF">B7H17_18495</name>
</gene>
<evidence type="ECO:0000313" key="1">
    <source>
        <dbReference type="EMBL" id="ORL62411.1"/>
    </source>
</evidence>
<reference evidence="1 2" key="1">
    <citation type="submission" date="2017-04" db="EMBL/GenBank/DDBJ databases">
        <title>Presence of VIM-2 positive Pseudomonas species in chickens and their surrounding environment.</title>
        <authorList>
            <person name="Zhang R."/>
        </authorList>
    </citation>
    <scope>NUCLEOTIDE SEQUENCE [LARGE SCALE GENOMIC DNA]</scope>
    <source>
        <strain evidence="1 2">DZ-C18</strain>
    </source>
</reference>
<dbReference type="AlphaFoldDB" id="A0A1X0ZS72"/>
<dbReference type="Proteomes" id="UP000193675">
    <property type="component" value="Unassembled WGS sequence"/>
</dbReference>
<sequence>MPNPARIWQIISLVLAVALIAALISLHQASAATRPAAGTLPTVNKMTGYEHLALSPNTRRAFERYSL</sequence>
<name>A0A1X0ZS72_PSEPU</name>
<proteinExistence type="predicted"/>